<accession>A0ABW8M0S5</accession>
<comment type="caution">
    <text evidence="9">The sequence shown here is derived from an EMBL/GenBank/DDBJ whole genome shotgun (WGS) entry which is preliminary data.</text>
</comment>
<organism evidence="9 10">
    <name type="scientific">Streptomyces milbemycinicus</name>
    <dbReference type="NCBI Taxonomy" id="476552"/>
    <lineage>
        <taxon>Bacteria</taxon>
        <taxon>Bacillati</taxon>
        <taxon>Actinomycetota</taxon>
        <taxon>Actinomycetes</taxon>
        <taxon>Kitasatosporales</taxon>
        <taxon>Streptomycetaceae</taxon>
        <taxon>Streptomyces</taxon>
    </lineage>
</organism>
<dbReference type="InterPro" id="IPR000515">
    <property type="entry name" value="MetI-like"/>
</dbReference>
<evidence type="ECO:0000256" key="3">
    <source>
        <dbReference type="ARBA" id="ARBA00022475"/>
    </source>
</evidence>
<feature type="transmembrane region" description="Helical" evidence="7">
    <location>
        <begin position="227"/>
        <end position="246"/>
    </location>
</feature>
<evidence type="ECO:0000256" key="2">
    <source>
        <dbReference type="ARBA" id="ARBA00022448"/>
    </source>
</evidence>
<evidence type="ECO:0000256" key="5">
    <source>
        <dbReference type="ARBA" id="ARBA00022989"/>
    </source>
</evidence>
<evidence type="ECO:0000313" key="9">
    <source>
        <dbReference type="EMBL" id="MFK4271773.1"/>
    </source>
</evidence>
<protein>
    <submittedName>
        <fullName evidence="9">ABC transporter permease</fullName>
    </submittedName>
</protein>
<proteinExistence type="inferred from homology"/>
<name>A0ABW8M0S5_9ACTN</name>
<dbReference type="PANTHER" id="PTHR43163:SF6">
    <property type="entry name" value="DIPEPTIDE TRANSPORT SYSTEM PERMEASE PROTEIN DPPB-RELATED"/>
    <property type="match status" value="1"/>
</dbReference>
<dbReference type="PANTHER" id="PTHR43163">
    <property type="entry name" value="DIPEPTIDE TRANSPORT SYSTEM PERMEASE PROTEIN DPPB-RELATED"/>
    <property type="match status" value="1"/>
</dbReference>
<comment type="subcellular location">
    <subcellularLocation>
        <location evidence="1 7">Cell membrane</location>
        <topology evidence="1 7">Multi-pass membrane protein</topology>
    </subcellularLocation>
</comment>
<dbReference type="EMBL" id="JBJDQH010000020">
    <property type="protein sequence ID" value="MFK4271773.1"/>
    <property type="molecule type" value="Genomic_DNA"/>
</dbReference>
<comment type="similarity">
    <text evidence="7">Belongs to the binding-protein-dependent transport system permease family.</text>
</comment>
<feature type="transmembrane region" description="Helical" evidence="7">
    <location>
        <begin position="21"/>
        <end position="51"/>
    </location>
</feature>
<dbReference type="Pfam" id="PF00528">
    <property type="entry name" value="BPD_transp_1"/>
    <property type="match status" value="1"/>
</dbReference>
<dbReference type="Proteomes" id="UP001620295">
    <property type="component" value="Unassembled WGS sequence"/>
</dbReference>
<keyword evidence="6 7" id="KW-0472">Membrane</keyword>
<dbReference type="CDD" id="cd06261">
    <property type="entry name" value="TM_PBP2"/>
    <property type="match status" value="1"/>
</dbReference>
<evidence type="ECO:0000256" key="7">
    <source>
        <dbReference type="RuleBase" id="RU363032"/>
    </source>
</evidence>
<evidence type="ECO:0000313" key="10">
    <source>
        <dbReference type="Proteomes" id="UP001620295"/>
    </source>
</evidence>
<dbReference type="SUPFAM" id="SSF161098">
    <property type="entry name" value="MetI-like"/>
    <property type="match status" value="1"/>
</dbReference>
<keyword evidence="10" id="KW-1185">Reference proteome</keyword>
<feature type="transmembrane region" description="Helical" evidence="7">
    <location>
        <begin position="286"/>
        <end position="314"/>
    </location>
</feature>
<reference evidence="9 10" key="1">
    <citation type="submission" date="2024-11" db="EMBL/GenBank/DDBJ databases">
        <title>The Natural Products Discovery Center: Release of the First 8490 Sequenced Strains for Exploring Actinobacteria Biosynthetic Diversity.</title>
        <authorList>
            <person name="Kalkreuter E."/>
            <person name="Kautsar S.A."/>
            <person name="Yang D."/>
            <person name="Bader C.D."/>
            <person name="Teijaro C.N."/>
            <person name="Fluegel L."/>
            <person name="Davis C.M."/>
            <person name="Simpson J.R."/>
            <person name="Lauterbach L."/>
            <person name="Steele A.D."/>
            <person name="Gui C."/>
            <person name="Meng S."/>
            <person name="Li G."/>
            <person name="Viehrig K."/>
            <person name="Ye F."/>
            <person name="Su P."/>
            <person name="Kiefer A.F."/>
            <person name="Nichols A."/>
            <person name="Cepeda A.J."/>
            <person name="Yan W."/>
            <person name="Fan B."/>
            <person name="Jiang Y."/>
            <person name="Adhikari A."/>
            <person name="Zheng C.-J."/>
            <person name="Schuster L."/>
            <person name="Cowan T.M."/>
            <person name="Smanski M.J."/>
            <person name="Chevrette M.G."/>
            <person name="De Carvalho L.P.S."/>
            <person name="Shen B."/>
        </authorList>
    </citation>
    <scope>NUCLEOTIDE SEQUENCE [LARGE SCALE GENOMIC DNA]</scope>
    <source>
        <strain evidence="9 10">NPDC020863</strain>
    </source>
</reference>
<feature type="transmembrane region" description="Helical" evidence="7">
    <location>
        <begin position="334"/>
        <end position="357"/>
    </location>
</feature>
<dbReference type="RefSeq" id="WP_358644628.1">
    <property type="nucleotide sequence ID" value="NZ_JBFAEV010000032.1"/>
</dbReference>
<keyword evidence="2 7" id="KW-0813">Transport</keyword>
<dbReference type="PROSITE" id="PS50928">
    <property type="entry name" value="ABC_TM1"/>
    <property type="match status" value="1"/>
</dbReference>
<keyword evidence="4 7" id="KW-0812">Transmembrane</keyword>
<dbReference type="InterPro" id="IPR045621">
    <property type="entry name" value="BPD_transp_1_N"/>
</dbReference>
<keyword evidence="5 7" id="KW-1133">Transmembrane helix</keyword>
<gene>
    <name evidence="9" type="ORF">ACI2L5_43775</name>
</gene>
<sequence>MSASSGAARVSRPLRTHRPKWATGTVLLVLRRLAVIPIVLFALASLVFLAIRLLPGSPATSLAAGGNSLSAAEVSANEERVSRALGLDQPLLTQYGTFLDDLVHLRLGSSFYGSNSVLGLLADALPATIELTLAAMTVAVLLGVSSGVVAALRKGRWIDTVIRSVATVSFSLPWFALGVLGIIVFGVWLRWLPVLGRLPSSLNYHPTTNFVLLDAILQNRPELVWPWIEHLILPSVTLALSMAGFITRIVRASVLEVLGDDFVRTARMKGLSESVVIRRHVLRNAWLPIVTVLGLQFGSLLGGSVITETVFSYAGVGHLLVQGVLQRDYPVVQGAALAIALLFTLVNHAVDLLYTVLDPRLRKG</sequence>
<evidence type="ECO:0000256" key="6">
    <source>
        <dbReference type="ARBA" id="ARBA00023136"/>
    </source>
</evidence>
<feature type="transmembrane region" description="Helical" evidence="7">
    <location>
        <begin position="164"/>
        <end position="189"/>
    </location>
</feature>
<feature type="transmembrane region" description="Helical" evidence="7">
    <location>
        <begin position="131"/>
        <end position="152"/>
    </location>
</feature>
<dbReference type="Gene3D" id="1.10.3720.10">
    <property type="entry name" value="MetI-like"/>
    <property type="match status" value="1"/>
</dbReference>
<dbReference type="InterPro" id="IPR035906">
    <property type="entry name" value="MetI-like_sf"/>
</dbReference>
<evidence type="ECO:0000256" key="4">
    <source>
        <dbReference type="ARBA" id="ARBA00022692"/>
    </source>
</evidence>
<feature type="domain" description="ABC transmembrane type-1" evidence="8">
    <location>
        <begin position="125"/>
        <end position="354"/>
    </location>
</feature>
<dbReference type="Pfam" id="PF19300">
    <property type="entry name" value="BPD_transp_1_N"/>
    <property type="match status" value="1"/>
</dbReference>
<keyword evidence="3" id="KW-1003">Cell membrane</keyword>
<evidence type="ECO:0000256" key="1">
    <source>
        <dbReference type="ARBA" id="ARBA00004651"/>
    </source>
</evidence>
<evidence type="ECO:0000259" key="8">
    <source>
        <dbReference type="PROSITE" id="PS50928"/>
    </source>
</evidence>